<protein>
    <submittedName>
        <fullName evidence="2">Uncharacterized protein</fullName>
    </submittedName>
</protein>
<evidence type="ECO:0000313" key="3">
    <source>
        <dbReference type="Proteomes" id="UP000032247"/>
    </source>
</evidence>
<reference evidence="2 3" key="1">
    <citation type="submission" date="2014-12" db="EMBL/GenBank/DDBJ databases">
        <title>Comparative genome analysis of Bacillus coagulans HM-08, Clostridium butyricum HM-68, Bacillus subtilis HM-66 and Bacillus licheniformis BL-09.</title>
        <authorList>
            <person name="Zhang H."/>
        </authorList>
    </citation>
    <scope>NUCLEOTIDE SEQUENCE [LARGE SCALE GENOMIC DNA]</scope>
    <source>
        <strain evidence="2 3">HM-66</strain>
    </source>
</reference>
<feature type="compositionally biased region" description="Basic and acidic residues" evidence="1">
    <location>
        <begin position="112"/>
        <end position="124"/>
    </location>
</feature>
<feature type="region of interest" description="Disordered" evidence="1">
    <location>
        <begin position="112"/>
        <end position="136"/>
    </location>
</feature>
<name>A0A0D1KUD7_BACIU</name>
<organism evidence="2 3">
    <name type="scientific">Bacillus subtilis</name>
    <dbReference type="NCBI Taxonomy" id="1423"/>
    <lineage>
        <taxon>Bacteria</taxon>
        <taxon>Bacillati</taxon>
        <taxon>Bacillota</taxon>
        <taxon>Bacilli</taxon>
        <taxon>Bacillales</taxon>
        <taxon>Bacillaceae</taxon>
        <taxon>Bacillus</taxon>
    </lineage>
</organism>
<accession>A0A0D1KUD7</accession>
<evidence type="ECO:0000256" key="1">
    <source>
        <dbReference type="SAM" id="MobiDB-lite"/>
    </source>
</evidence>
<dbReference type="AlphaFoldDB" id="A0A0D1KUD7"/>
<dbReference type="PATRIC" id="fig|1423.173.peg.3720"/>
<dbReference type="EMBL" id="JXBC01000007">
    <property type="protein sequence ID" value="KIU09867.1"/>
    <property type="molecule type" value="Genomic_DNA"/>
</dbReference>
<comment type="caution">
    <text evidence="2">The sequence shown here is derived from an EMBL/GenBank/DDBJ whole genome shotgun (WGS) entry which is preliminary data.</text>
</comment>
<sequence length="294" mass="34525">MGRAMPDAKWLKDGKYYDINAVDVDPKQKDQMSFYCKNCKIKVIYVQGNVSEGSKPFFRKAAGIPHKEGCYYGKKKTLQDVVREIGTLDELDYGVKPPLALQKKLDINVDEKEQKKTNDKKISSEKPLQQRINRNKKHKKHLLTVDDLFHEIMDIRSQEPAIKFKLFNRLIGKVYFPYSEYLLIKKQHQKGKLKRYFFTAGKLNVDDPEQYSSIESGYVILHGKGVEDIKLRLHPYDEKITVQLKKLRYKTKSVAKKKYEFIGVKVGFRQISEEDTTTYIDLDLYEFDLNRYMN</sequence>
<dbReference type="Proteomes" id="UP000032247">
    <property type="component" value="Unassembled WGS sequence"/>
</dbReference>
<evidence type="ECO:0000313" key="2">
    <source>
        <dbReference type="EMBL" id="KIU09867.1"/>
    </source>
</evidence>
<gene>
    <name evidence="2" type="ORF">SC09_contig10orf00042</name>
</gene>
<proteinExistence type="predicted"/>